<organism evidence="7 8">
    <name type="scientific">Paenibacillus ginsengarvi</name>
    <dbReference type="NCBI Taxonomy" id="400777"/>
    <lineage>
        <taxon>Bacteria</taxon>
        <taxon>Bacillati</taxon>
        <taxon>Bacillota</taxon>
        <taxon>Bacilli</taxon>
        <taxon>Bacillales</taxon>
        <taxon>Paenibacillaceae</taxon>
        <taxon>Paenibacillus</taxon>
    </lineage>
</organism>
<dbReference type="InterPro" id="IPR006059">
    <property type="entry name" value="SBP"/>
</dbReference>
<evidence type="ECO:0000313" key="7">
    <source>
        <dbReference type="EMBL" id="RKN61925.1"/>
    </source>
</evidence>
<dbReference type="PROSITE" id="PS01037">
    <property type="entry name" value="SBP_BACTERIAL_1"/>
    <property type="match status" value="1"/>
</dbReference>
<dbReference type="AlphaFoldDB" id="A0A3B0AM55"/>
<keyword evidence="3" id="KW-0813">Transport</keyword>
<sequence length="430" mass="47759">MLLITAACSNSGNGSSQTSKGETGQSGATGPDMKKPDPVTLKWSKFMSGRGKDYFENYVKPFVEKKFPYITLEYIEMNSEKELDEHIATGDIPDILIAGDTRLPILADKQFLLDLKDLVKVHKFDLKQIEAPAISAAELYSTKGELDGLPFTKSAFGLFYNKDIFDKFGVSYPKDGMTWEETMELIKKVTRKDGSTQYLGLQYSGSHTNIGKGMALNLIDPKTGKAAFNTDQWLRVLNMLHDVYSITGNQLQNNLIDRFVDGQTAMVPWWTADIINAVQKKVDGGGSLNWDVVTYPKFEGYDGYFEIGAQMYTISKVSKHPEDAFKVITYLATDPEVLSKAATNFDLPVVKLDNLDKLFGSGREILKGKNVQGMLKGKFLDPHAPSQYDDLAKQAFDRNAGKYLSGEISDPRTALAKAEEEANKAIAEKK</sequence>
<dbReference type="Pfam" id="PF13416">
    <property type="entry name" value="SBP_bac_8"/>
    <property type="match status" value="1"/>
</dbReference>
<keyword evidence="5" id="KW-0574">Periplasm</keyword>
<dbReference type="EMBL" id="RBAH01000051">
    <property type="protein sequence ID" value="RKN61925.1"/>
    <property type="molecule type" value="Genomic_DNA"/>
</dbReference>
<evidence type="ECO:0000256" key="3">
    <source>
        <dbReference type="ARBA" id="ARBA00022448"/>
    </source>
</evidence>
<evidence type="ECO:0000313" key="8">
    <source>
        <dbReference type="Proteomes" id="UP000282311"/>
    </source>
</evidence>
<feature type="compositionally biased region" description="Polar residues" evidence="6">
    <location>
        <begin position="7"/>
        <end position="28"/>
    </location>
</feature>
<evidence type="ECO:0000256" key="6">
    <source>
        <dbReference type="SAM" id="MobiDB-lite"/>
    </source>
</evidence>
<dbReference type="RefSeq" id="WP_193556363.1">
    <property type="nucleotide sequence ID" value="NZ_RBAH01000051.1"/>
</dbReference>
<proteinExistence type="inferred from homology"/>
<comment type="subcellular location">
    <subcellularLocation>
        <location evidence="1">Cell envelope</location>
    </subcellularLocation>
</comment>
<feature type="region of interest" description="Disordered" evidence="6">
    <location>
        <begin position="7"/>
        <end position="36"/>
    </location>
</feature>
<protein>
    <submittedName>
        <fullName evidence="7">Extracellular solute-binding protein</fullName>
    </submittedName>
</protein>
<dbReference type="PANTHER" id="PTHR43649:SF31">
    <property type="entry name" value="SN-GLYCEROL-3-PHOSPHATE-BINDING PERIPLASMIC PROTEIN UGPB"/>
    <property type="match status" value="1"/>
</dbReference>
<evidence type="ECO:0000256" key="5">
    <source>
        <dbReference type="ARBA" id="ARBA00022764"/>
    </source>
</evidence>
<evidence type="ECO:0000256" key="1">
    <source>
        <dbReference type="ARBA" id="ARBA00004196"/>
    </source>
</evidence>
<evidence type="ECO:0000256" key="4">
    <source>
        <dbReference type="ARBA" id="ARBA00022729"/>
    </source>
</evidence>
<keyword evidence="8" id="KW-1185">Reference proteome</keyword>
<dbReference type="InterPro" id="IPR050490">
    <property type="entry name" value="Bact_solute-bd_prot1"/>
</dbReference>
<accession>A0A3B0AM55</accession>
<dbReference type="InterPro" id="IPR006061">
    <property type="entry name" value="SBP_1_CS"/>
</dbReference>
<gene>
    <name evidence="7" type="ORF">D7M11_35200</name>
</gene>
<dbReference type="Gene3D" id="3.40.190.10">
    <property type="entry name" value="Periplasmic binding protein-like II"/>
    <property type="match status" value="1"/>
</dbReference>
<dbReference type="PANTHER" id="PTHR43649">
    <property type="entry name" value="ARABINOSE-BINDING PROTEIN-RELATED"/>
    <property type="match status" value="1"/>
</dbReference>
<comment type="similarity">
    <text evidence="2">Belongs to the bacterial solute-binding protein 1 family.</text>
</comment>
<evidence type="ECO:0000256" key="2">
    <source>
        <dbReference type="ARBA" id="ARBA00008520"/>
    </source>
</evidence>
<keyword evidence="4" id="KW-0732">Signal</keyword>
<dbReference type="GO" id="GO:0055085">
    <property type="term" value="P:transmembrane transport"/>
    <property type="evidence" value="ECO:0007669"/>
    <property type="project" value="InterPro"/>
</dbReference>
<dbReference type="Proteomes" id="UP000282311">
    <property type="component" value="Unassembled WGS sequence"/>
</dbReference>
<reference evidence="7 8" key="1">
    <citation type="journal article" date="2007" name="Int. J. Syst. Evol. Microbiol.">
        <title>Paenibacillus ginsengarvi sp. nov., isolated from soil from ginseng cultivation.</title>
        <authorList>
            <person name="Yoon M.H."/>
            <person name="Ten L.N."/>
            <person name="Im W.T."/>
        </authorList>
    </citation>
    <scope>NUCLEOTIDE SEQUENCE [LARGE SCALE GENOMIC DNA]</scope>
    <source>
        <strain evidence="7 8">KCTC 13059</strain>
    </source>
</reference>
<dbReference type="GO" id="GO:0030313">
    <property type="term" value="C:cell envelope"/>
    <property type="evidence" value="ECO:0007669"/>
    <property type="project" value="UniProtKB-SubCell"/>
</dbReference>
<dbReference type="SUPFAM" id="SSF53850">
    <property type="entry name" value="Periplasmic binding protein-like II"/>
    <property type="match status" value="1"/>
</dbReference>
<comment type="caution">
    <text evidence="7">The sequence shown here is derived from an EMBL/GenBank/DDBJ whole genome shotgun (WGS) entry which is preliminary data.</text>
</comment>
<name>A0A3B0AM55_9BACL</name>